<dbReference type="AlphaFoldDB" id="A0ABD1R7D7"/>
<gene>
    <name evidence="1" type="ORF">Fot_45774</name>
</gene>
<accession>A0ABD1R7D7</accession>
<comment type="caution">
    <text evidence="1">The sequence shown here is derived from an EMBL/GenBank/DDBJ whole genome shotgun (WGS) entry which is preliminary data.</text>
</comment>
<dbReference type="EMBL" id="JBFOLJ010000013">
    <property type="protein sequence ID" value="KAL2484330.1"/>
    <property type="molecule type" value="Genomic_DNA"/>
</dbReference>
<organism evidence="1 2">
    <name type="scientific">Forsythia ovata</name>
    <dbReference type="NCBI Taxonomy" id="205694"/>
    <lineage>
        <taxon>Eukaryota</taxon>
        <taxon>Viridiplantae</taxon>
        <taxon>Streptophyta</taxon>
        <taxon>Embryophyta</taxon>
        <taxon>Tracheophyta</taxon>
        <taxon>Spermatophyta</taxon>
        <taxon>Magnoliopsida</taxon>
        <taxon>eudicotyledons</taxon>
        <taxon>Gunneridae</taxon>
        <taxon>Pentapetalae</taxon>
        <taxon>asterids</taxon>
        <taxon>lamiids</taxon>
        <taxon>Lamiales</taxon>
        <taxon>Oleaceae</taxon>
        <taxon>Forsythieae</taxon>
        <taxon>Forsythia</taxon>
    </lineage>
</organism>
<name>A0ABD1R7D7_9LAMI</name>
<dbReference type="PANTHER" id="PTHR35281:SF3">
    <property type="entry name" value="BNAA07G07520D PROTEIN"/>
    <property type="match status" value="1"/>
</dbReference>
<sequence>MVRFLDYFRNFFVDFLKFKLEKWINMPWASPNWSGKWLQLVIFFRLNLAGGLRMHVGVTQKKYRKVKEVGKIKMTAGSIAFYQLMQVRQAEYFRQLLKPVT</sequence>
<proteinExistence type="predicted"/>
<dbReference type="Proteomes" id="UP001604277">
    <property type="component" value="Unassembled WGS sequence"/>
</dbReference>
<dbReference type="PANTHER" id="PTHR35281">
    <property type="entry name" value="BNAA02G34170D PROTEIN"/>
    <property type="match status" value="1"/>
</dbReference>
<evidence type="ECO:0000313" key="1">
    <source>
        <dbReference type="EMBL" id="KAL2484330.1"/>
    </source>
</evidence>
<evidence type="ECO:0000313" key="2">
    <source>
        <dbReference type="Proteomes" id="UP001604277"/>
    </source>
</evidence>
<keyword evidence="2" id="KW-1185">Reference proteome</keyword>
<reference evidence="2" key="1">
    <citation type="submission" date="2024-07" db="EMBL/GenBank/DDBJ databases">
        <title>Two chromosome-level genome assemblies of Korean endemic species Abeliophyllum distichum and Forsythia ovata (Oleaceae).</title>
        <authorList>
            <person name="Jang H."/>
        </authorList>
    </citation>
    <scope>NUCLEOTIDE SEQUENCE [LARGE SCALE GENOMIC DNA]</scope>
</reference>
<protein>
    <submittedName>
        <fullName evidence="1">Uncharacterized protein</fullName>
    </submittedName>
</protein>